<name>A0A9P3GPX5_9APHY</name>
<dbReference type="Proteomes" id="UP000703269">
    <property type="component" value="Unassembled WGS sequence"/>
</dbReference>
<keyword evidence="3" id="KW-1185">Reference proteome</keyword>
<accession>A0A9P3GPX5</accession>
<gene>
    <name evidence="2" type="ORF">PsYK624_151700</name>
</gene>
<proteinExistence type="predicted"/>
<reference evidence="2 3" key="1">
    <citation type="submission" date="2021-08" db="EMBL/GenBank/DDBJ databases">
        <title>Draft Genome Sequence of Phanerochaete sordida strain YK-624.</title>
        <authorList>
            <person name="Mori T."/>
            <person name="Dohra H."/>
            <person name="Suzuki T."/>
            <person name="Kawagishi H."/>
            <person name="Hirai H."/>
        </authorList>
    </citation>
    <scope>NUCLEOTIDE SEQUENCE [LARGE SCALE GENOMIC DNA]</scope>
    <source>
        <strain evidence="2 3">YK-624</strain>
    </source>
</reference>
<evidence type="ECO:0000313" key="2">
    <source>
        <dbReference type="EMBL" id="GJE98933.1"/>
    </source>
</evidence>
<organism evidence="2 3">
    <name type="scientific">Phanerochaete sordida</name>
    <dbReference type="NCBI Taxonomy" id="48140"/>
    <lineage>
        <taxon>Eukaryota</taxon>
        <taxon>Fungi</taxon>
        <taxon>Dikarya</taxon>
        <taxon>Basidiomycota</taxon>
        <taxon>Agaricomycotina</taxon>
        <taxon>Agaricomycetes</taxon>
        <taxon>Polyporales</taxon>
        <taxon>Phanerochaetaceae</taxon>
        <taxon>Phanerochaete</taxon>
    </lineage>
</organism>
<dbReference type="AlphaFoldDB" id="A0A9P3GPX5"/>
<protein>
    <submittedName>
        <fullName evidence="2">Uncharacterized protein</fullName>
    </submittedName>
</protein>
<dbReference type="EMBL" id="BPQB01000097">
    <property type="protein sequence ID" value="GJE98933.1"/>
    <property type="molecule type" value="Genomic_DNA"/>
</dbReference>
<evidence type="ECO:0000256" key="1">
    <source>
        <dbReference type="SAM" id="MobiDB-lite"/>
    </source>
</evidence>
<comment type="caution">
    <text evidence="2">The sequence shown here is derived from an EMBL/GenBank/DDBJ whole genome shotgun (WGS) entry which is preliminary data.</text>
</comment>
<feature type="region of interest" description="Disordered" evidence="1">
    <location>
        <begin position="1"/>
        <end position="21"/>
    </location>
</feature>
<evidence type="ECO:0000313" key="3">
    <source>
        <dbReference type="Proteomes" id="UP000703269"/>
    </source>
</evidence>
<sequence length="194" mass="21254">MTEPLASAQEGAEPHEVTKSLSRGNLSKLRNIARKVNIRPVPACNRSSTATRCVPILEIDVGGACCNLASASPQTFRHFRPPDTSRLVIHVGLEDSCNVSSSFHMKSFRSNFEVRPQQPSSSPVVRSPGVPSPDLYLAIVVRFRVWILQVFYRAPRSRTCALLTVTYLCLPKVMVLLASCATLSAQRCPNTCNG</sequence>